<dbReference type="InterPro" id="IPR019489">
    <property type="entry name" value="Clp_ATPase_C"/>
</dbReference>
<dbReference type="PANTHER" id="PTHR11638:SF18">
    <property type="entry name" value="HEAT SHOCK PROTEIN 104"/>
    <property type="match status" value="1"/>
</dbReference>
<name>A0A5C5U1Q4_9GAMM</name>
<dbReference type="PANTHER" id="PTHR11638">
    <property type="entry name" value="ATP-DEPENDENT CLP PROTEASE"/>
    <property type="match status" value="1"/>
</dbReference>
<evidence type="ECO:0000259" key="5">
    <source>
        <dbReference type="SMART" id="SM01086"/>
    </source>
</evidence>
<gene>
    <name evidence="6" type="ORF">FQY83_09330</name>
</gene>
<dbReference type="Pfam" id="PF03462">
    <property type="entry name" value="PCRF"/>
    <property type="match status" value="1"/>
</dbReference>
<dbReference type="Gene3D" id="3.30.70.1660">
    <property type="match status" value="1"/>
</dbReference>
<proteinExistence type="predicted"/>
<feature type="domain" description="Clp ATPase C-terminal" evidence="5">
    <location>
        <begin position="719"/>
        <end position="811"/>
    </location>
</feature>
<dbReference type="Gene3D" id="1.10.8.60">
    <property type="match status" value="1"/>
</dbReference>
<keyword evidence="3" id="KW-0143">Chaperone</keyword>
<dbReference type="SMART" id="SM01086">
    <property type="entry name" value="ClpB_D2-small"/>
    <property type="match status" value="1"/>
</dbReference>
<evidence type="ECO:0000256" key="1">
    <source>
        <dbReference type="ARBA" id="ARBA00022741"/>
    </source>
</evidence>
<organism evidence="6 7">
    <name type="scientific">Luteimonas marina</name>
    <dbReference type="NCBI Taxonomy" id="488485"/>
    <lineage>
        <taxon>Bacteria</taxon>
        <taxon>Pseudomonadati</taxon>
        <taxon>Pseudomonadota</taxon>
        <taxon>Gammaproteobacteria</taxon>
        <taxon>Lysobacterales</taxon>
        <taxon>Lysobacteraceae</taxon>
        <taxon>Luteimonas</taxon>
    </lineage>
</organism>
<dbReference type="GO" id="GO:0006415">
    <property type="term" value="P:translational termination"/>
    <property type="evidence" value="ECO:0007669"/>
    <property type="project" value="InterPro"/>
</dbReference>
<evidence type="ECO:0000256" key="2">
    <source>
        <dbReference type="ARBA" id="ARBA00022840"/>
    </source>
</evidence>
<dbReference type="InterPro" id="IPR045853">
    <property type="entry name" value="Pep_chain_release_fac_I_sf"/>
</dbReference>
<dbReference type="Pfam" id="PF00004">
    <property type="entry name" value="AAA"/>
    <property type="match status" value="1"/>
</dbReference>
<dbReference type="GO" id="GO:0016887">
    <property type="term" value="F:ATP hydrolysis activity"/>
    <property type="evidence" value="ECO:0007669"/>
    <property type="project" value="InterPro"/>
</dbReference>
<dbReference type="Proteomes" id="UP000319980">
    <property type="component" value="Unassembled WGS sequence"/>
</dbReference>
<evidence type="ECO:0000256" key="3">
    <source>
        <dbReference type="ARBA" id="ARBA00023186"/>
    </source>
</evidence>
<dbReference type="InterPro" id="IPR050130">
    <property type="entry name" value="ClpA_ClpB"/>
</dbReference>
<dbReference type="InterPro" id="IPR001270">
    <property type="entry name" value="ClpA/B"/>
</dbReference>
<dbReference type="PRINTS" id="PR00300">
    <property type="entry name" value="CLPPROTEASEA"/>
</dbReference>
<feature type="domain" description="AAA+ ATPase" evidence="4">
    <location>
        <begin position="278"/>
        <end position="516"/>
    </location>
</feature>
<dbReference type="InterPro" id="IPR027417">
    <property type="entry name" value="P-loop_NTPase"/>
</dbReference>
<dbReference type="InterPro" id="IPR003593">
    <property type="entry name" value="AAA+_ATPase"/>
</dbReference>
<dbReference type="AlphaFoldDB" id="A0A5C5U1Q4"/>
<dbReference type="Gene3D" id="3.40.50.300">
    <property type="entry name" value="P-loop containing nucleotide triphosphate hydrolases"/>
    <property type="match status" value="2"/>
</dbReference>
<dbReference type="SUPFAM" id="SSF75620">
    <property type="entry name" value="Release factor"/>
    <property type="match status" value="1"/>
</dbReference>
<reference evidence="6 7" key="1">
    <citation type="journal article" date="2008" name="Int. J. Syst. Evol. Microbiol.">
        <title>Luteimonas marina sp. nov., isolated from seawater.</title>
        <authorList>
            <person name="Baik K.S."/>
            <person name="Park S.C."/>
            <person name="Kim M.S."/>
            <person name="Kim E.M."/>
            <person name="Park C."/>
            <person name="Chun J."/>
            <person name="Seong C.N."/>
        </authorList>
    </citation>
    <scope>NUCLEOTIDE SEQUENCE [LARGE SCALE GENOMIC DNA]</scope>
    <source>
        <strain evidence="6 7">FR1330</strain>
    </source>
</reference>
<evidence type="ECO:0000313" key="7">
    <source>
        <dbReference type="Proteomes" id="UP000319980"/>
    </source>
</evidence>
<dbReference type="CDD" id="cd19499">
    <property type="entry name" value="RecA-like_ClpB_Hsp104-like"/>
    <property type="match status" value="1"/>
</dbReference>
<dbReference type="Pfam" id="PF10431">
    <property type="entry name" value="ClpB_D2-small"/>
    <property type="match status" value="1"/>
</dbReference>
<dbReference type="SUPFAM" id="SSF52540">
    <property type="entry name" value="P-loop containing nucleoside triphosphate hydrolases"/>
    <property type="match status" value="2"/>
</dbReference>
<protein>
    <submittedName>
        <fullName evidence="6">AAA family ATPase</fullName>
    </submittedName>
</protein>
<comment type="caution">
    <text evidence="6">The sequence shown here is derived from an EMBL/GenBank/DDBJ whole genome shotgun (WGS) entry which is preliminary data.</text>
</comment>
<accession>A0A5C5U1Q4</accession>
<dbReference type="GO" id="GO:0005737">
    <property type="term" value="C:cytoplasm"/>
    <property type="evidence" value="ECO:0007669"/>
    <property type="project" value="TreeGrafter"/>
</dbReference>
<dbReference type="GO" id="GO:0005524">
    <property type="term" value="F:ATP binding"/>
    <property type="evidence" value="ECO:0007669"/>
    <property type="project" value="UniProtKB-KW"/>
</dbReference>
<dbReference type="InterPro" id="IPR005139">
    <property type="entry name" value="PCRF"/>
</dbReference>
<keyword evidence="2" id="KW-0067">ATP-binding</keyword>
<dbReference type="OrthoDB" id="8476756at2"/>
<dbReference type="CDD" id="cd00009">
    <property type="entry name" value="AAA"/>
    <property type="match status" value="1"/>
</dbReference>
<sequence>MEFFVFAVGAIAGALGMLAWSRGRRTGESVPAPAVAAGNAAGEDAAPVDQGSHEDRLQALKREIEGNDDAIQRPADLLQRQAFNDGVALLAGEAFSAGRVLECLTSQGYVLPSMAGAALRRRGDVDPRKVAAAVPQLGAYALHFVLEYLQTLPDAATLPDVAMAAREWWWDYGGFRDDFRRYLRWASTVPAGDAQPVAPAQADEAQLGELKTTLERFREPVLQPSIAVVASALAAHRERRVLGGIGRLGLRASPSPRFGYDALHDAVDELHGLLDAPAPRPLLLVGEPGVGKSTLLDLLCTRLHDEGWLLFEASAADVLAGQKYIGELEGRLREMLAVLHRRQALWRVPDFFDLLHKGSHSNDPRGILDLVLPAIERGELLLVGEITPQQHAKLLLARPGAARLFDAHALAPADGAALADVAAQWARAAAGRCGRDVVDAGTLSEALRIAAQYFPDQHEPGRSLRLLDDTLSLALQQEPPALPIDGNALLVAVGQRSGMPMEVIDQRQRLPLDRLREVFRKRVVGQDEAVECLVDRIAMLKAGLTDSRRPIGVFLFAGPTGTGKTELAKALGELLFGSDERLLRLDMSEYQAPDSAWRLIAGGRTEDGARSLVSRIREQPFSVVLLDEFEKAHPNVWDLFLQVFDDGRLGDQHGNTADFRHSIIILTSNVGSTIARGAGPGFTASAGGYSRGAVEKALFETFRREFINRLDRVVLFRPLDRTAMRGILHKELARALERRGLRNRDWAVEWEPSAIEFLLDRGFTPDLGARPLRRAIEDHLLAPLARSIVEHRAPEGGQFLFVRGAGDRLDVEFIDPDAPVGAEAASTPPASAPADLRALLYAAQDAEIPLAALEGHAESLSARIADDAWAAARDADFAAMNDGAFWSDPGRFAVLDRIERRDRVESALDGAARMRERLRGGGDRTLSARLAQLLFLLEIAIDDLARGCPQDAVLSLSASDGELARHAADTRHWWQRLLGMYLAWAERRGMQVEIVEQDAKRCRARLSISGFGAFRLLGEEAGLHVLEFDDGRGATQRLSMQVAVEPASPGGVATALPATAATQPICRRYRGEPSPLVRDTRRGWRSGRLERVLAGDFDIMQQASVPPRRALQ</sequence>
<evidence type="ECO:0000313" key="6">
    <source>
        <dbReference type="EMBL" id="TWT19957.1"/>
    </source>
</evidence>
<keyword evidence="1" id="KW-0547">Nucleotide-binding</keyword>
<dbReference type="EMBL" id="VOHK01000004">
    <property type="protein sequence ID" value="TWT19957.1"/>
    <property type="molecule type" value="Genomic_DNA"/>
</dbReference>
<dbReference type="GO" id="GO:0034605">
    <property type="term" value="P:cellular response to heat"/>
    <property type="evidence" value="ECO:0007669"/>
    <property type="project" value="TreeGrafter"/>
</dbReference>
<dbReference type="SMART" id="SM00382">
    <property type="entry name" value="AAA"/>
    <property type="match status" value="2"/>
</dbReference>
<dbReference type="InterPro" id="IPR003959">
    <property type="entry name" value="ATPase_AAA_core"/>
</dbReference>
<dbReference type="Pfam" id="PF07724">
    <property type="entry name" value="AAA_2"/>
    <property type="match status" value="1"/>
</dbReference>
<keyword evidence="7" id="KW-1185">Reference proteome</keyword>
<evidence type="ECO:0000259" key="4">
    <source>
        <dbReference type="SMART" id="SM00382"/>
    </source>
</evidence>
<feature type="domain" description="AAA+ ATPase" evidence="4">
    <location>
        <begin position="550"/>
        <end position="720"/>
    </location>
</feature>